<reference evidence="1 2" key="1">
    <citation type="submission" date="2016-10" db="EMBL/GenBank/DDBJ databases">
        <authorList>
            <person name="de Groot N.N."/>
        </authorList>
    </citation>
    <scope>NUCLEOTIDE SEQUENCE [LARGE SCALE GENOMIC DNA]</scope>
    <source>
        <strain evidence="1 2">DSM 44778</strain>
    </source>
</reference>
<dbReference type="AlphaFoldDB" id="A0A1I3UFN6"/>
<organism evidence="1 2">
    <name type="scientific">Thermoflavimicrobium dichotomicum</name>
    <dbReference type="NCBI Taxonomy" id="46223"/>
    <lineage>
        <taxon>Bacteria</taxon>
        <taxon>Bacillati</taxon>
        <taxon>Bacillota</taxon>
        <taxon>Bacilli</taxon>
        <taxon>Bacillales</taxon>
        <taxon>Thermoactinomycetaceae</taxon>
        <taxon>Thermoflavimicrobium</taxon>
    </lineage>
</organism>
<evidence type="ECO:0008006" key="3">
    <source>
        <dbReference type="Google" id="ProtNLM"/>
    </source>
</evidence>
<gene>
    <name evidence="1" type="ORF">SAMN05421852_12331</name>
</gene>
<dbReference type="SUPFAM" id="SSF109854">
    <property type="entry name" value="DinB/YfiT-like putative metalloenzymes"/>
    <property type="match status" value="1"/>
</dbReference>
<dbReference type="Proteomes" id="UP000199545">
    <property type="component" value="Unassembled WGS sequence"/>
</dbReference>
<proteinExistence type="predicted"/>
<dbReference type="EMBL" id="FORR01000023">
    <property type="protein sequence ID" value="SFJ80587.1"/>
    <property type="molecule type" value="Genomic_DNA"/>
</dbReference>
<sequence length="248" mass="28781">MEQEYLSCVQEDFRSIKRTGEKAMQQLTLEELHFSPASESNSIAILVKHLSGNMLSRWTDFLTTDGEKPTRDRDAEFEGSYASREALMKDWEKGWQVVFDTIASLRPEDLLKTVTIRGENHTVIQAIQRQVIHYSYHIGQIVYLAKLVKNEDWQNLTIPKGKSREYLEEMRKKIEQKKIPQINGIQLDGKPPAIFDSPTTNSSPFSMGCFFLLKPYYSIFIKYSYCWEGNKIYFIECGINLLLNKKST</sequence>
<dbReference type="Gene3D" id="1.20.120.450">
    <property type="entry name" value="dinb family like domain"/>
    <property type="match status" value="1"/>
</dbReference>
<name>A0A1I3UFN6_9BACL</name>
<evidence type="ECO:0000313" key="1">
    <source>
        <dbReference type="EMBL" id="SFJ80587.1"/>
    </source>
</evidence>
<dbReference type="InterPro" id="IPR034660">
    <property type="entry name" value="DinB/YfiT-like"/>
</dbReference>
<keyword evidence="2" id="KW-1185">Reference proteome</keyword>
<accession>A0A1I3UFN6</accession>
<dbReference type="InterPro" id="IPR011466">
    <property type="entry name" value="DUF1572"/>
</dbReference>
<protein>
    <recommendedName>
        <fullName evidence="3">DUF1572 domain-containing protein</fullName>
    </recommendedName>
</protein>
<dbReference type="Pfam" id="PF07609">
    <property type="entry name" value="DUF1572"/>
    <property type="match status" value="1"/>
</dbReference>
<evidence type="ECO:0000313" key="2">
    <source>
        <dbReference type="Proteomes" id="UP000199545"/>
    </source>
</evidence>
<dbReference type="STRING" id="46223.SAMN05421852_12331"/>